<dbReference type="PANTHER" id="PTHR13080:SF13">
    <property type="entry name" value="ATP SYNTHASE SUBUNIT F, MITOCHONDRIAL"/>
    <property type="match status" value="1"/>
</dbReference>
<evidence type="ECO:0000256" key="8">
    <source>
        <dbReference type="ARBA" id="ARBA00023136"/>
    </source>
</evidence>
<feature type="compositionally biased region" description="Polar residues" evidence="10">
    <location>
        <begin position="56"/>
        <end position="72"/>
    </location>
</feature>
<reference evidence="12" key="2">
    <citation type="journal article" name="BMC Genomics">
        <title>Long-read sequencing and de novo genome assembly of marine medaka (Oryzias melastigma).</title>
        <authorList>
            <person name="Liang P."/>
            <person name="Saqib H.S.A."/>
            <person name="Ni X."/>
            <person name="Shen Y."/>
        </authorList>
    </citation>
    <scope>NUCLEOTIDE SEQUENCE</scope>
    <source>
        <strain evidence="12">Bigg-433</strain>
    </source>
</reference>
<keyword evidence="11" id="KW-0812">Transmembrane</keyword>
<evidence type="ECO:0000256" key="4">
    <source>
        <dbReference type="ARBA" id="ARBA00022547"/>
    </source>
</evidence>
<dbReference type="Ensembl" id="ENSOMET00000006529.1">
    <property type="protein sequence ID" value="ENSOMEP00000025669.1"/>
    <property type="gene ID" value="ENSOMEG00000007038.1"/>
</dbReference>
<dbReference type="InterPro" id="IPR019344">
    <property type="entry name" value="F1F0-ATPsyn_F_prd"/>
</dbReference>
<feature type="compositionally biased region" description="Low complexity" evidence="10">
    <location>
        <begin position="43"/>
        <end position="55"/>
    </location>
</feature>
<dbReference type="EMBL" id="WKFB01000772">
    <property type="protein sequence ID" value="KAF6718133.1"/>
    <property type="molecule type" value="Genomic_DNA"/>
</dbReference>
<keyword evidence="3" id="KW-0813">Transport</keyword>
<dbReference type="GO" id="GO:0045259">
    <property type="term" value="C:proton-transporting ATP synthase complex"/>
    <property type="evidence" value="ECO:0007669"/>
    <property type="project" value="UniProtKB-KW"/>
</dbReference>
<protein>
    <submittedName>
        <fullName evidence="12">ATP synthase subunit f, mitochondrial</fullName>
    </submittedName>
    <submittedName>
        <fullName evidence="13">Uncharacterized LOC112154002</fullName>
    </submittedName>
</protein>
<keyword evidence="6" id="KW-0406">Ion transport</keyword>
<dbReference type="PaxDb" id="30732-ENSOMEP00000025669"/>
<dbReference type="GeneTree" id="ENSGT00940000167489"/>
<feature type="compositionally biased region" description="Basic and acidic residues" evidence="10">
    <location>
        <begin position="127"/>
        <end position="149"/>
    </location>
</feature>
<dbReference type="GO" id="GO:0046933">
    <property type="term" value="F:proton-transporting ATP synthase activity, rotational mechanism"/>
    <property type="evidence" value="ECO:0007669"/>
    <property type="project" value="TreeGrafter"/>
</dbReference>
<feature type="region of interest" description="Disordered" evidence="10">
    <location>
        <begin position="21"/>
        <end position="198"/>
    </location>
</feature>
<name>A0A3B3D847_ORYME</name>
<feature type="compositionally biased region" description="Basic residues" evidence="10">
    <location>
        <begin position="184"/>
        <end position="194"/>
    </location>
</feature>
<organism evidence="13 14">
    <name type="scientific">Oryzias melastigma</name>
    <name type="common">Marine medaka</name>
    <dbReference type="NCBI Taxonomy" id="30732"/>
    <lineage>
        <taxon>Eukaryota</taxon>
        <taxon>Metazoa</taxon>
        <taxon>Chordata</taxon>
        <taxon>Craniata</taxon>
        <taxon>Vertebrata</taxon>
        <taxon>Euteleostomi</taxon>
        <taxon>Actinopterygii</taxon>
        <taxon>Neopterygii</taxon>
        <taxon>Teleostei</taxon>
        <taxon>Neoteleostei</taxon>
        <taxon>Acanthomorphata</taxon>
        <taxon>Ovalentaria</taxon>
        <taxon>Atherinomorphae</taxon>
        <taxon>Beloniformes</taxon>
        <taxon>Adrianichthyidae</taxon>
        <taxon>Oryziinae</taxon>
        <taxon>Oryzias</taxon>
    </lineage>
</organism>
<evidence type="ECO:0000256" key="6">
    <source>
        <dbReference type="ARBA" id="ARBA00023065"/>
    </source>
</evidence>
<dbReference type="Proteomes" id="UP000261560">
    <property type="component" value="Unplaced"/>
</dbReference>
<keyword evidence="8 11" id="KW-0472">Membrane</keyword>
<feature type="compositionally biased region" description="Low complexity" evidence="10">
    <location>
        <begin position="82"/>
        <end position="97"/>
    </location>
</feature>
<dbReference type="Proteomes" id="UP000646548">
    <property type="component" value="Unassembled WGS sequence"/>
</dbReference>
<keyword evidence="7" id="KW-0496">Mitochondrion</keyword>
<evidence type="ECO:0000256" key="3">
    <source>
        <dbReference type="ARBA" id="ARBA00022448"/>
    </source>
</evidence>
<dbReference type="PANTHER" id="PTHR13080">
    <property type="entry name" value="ATP SYNTHASE F CHAIN, MITOCHONDRIAL-RELATED"/>
    <property type="match status" value="1"/>
</dbReference>
<gene>
    <name evidence="12" type="ORF">FQA47_017053</name>
</gene>
<evidence type="ECO:0000256" key="2">
    <source>
        <dbReference type="ARBA" id="ARBA00005895"/>
    </source>
</evidence>
<feature type="transmembrane region" description="Helical" evidence="11">
    <location>
        <begin position="445"/>
        <end position="465"/>
    </location>
</feature>
<comment type="subcellular location">
    <subcellularLocation>
        <location evidence="1">Mitochondrion membrane</location>
    </subcellularLocation>
</comment>
<evidence type="ECO:0000256" key="5">
    <source>
        <dbReference type="ARBA" id="ARBA00022781"/>
    </source>
</evidence>
<accession>A0A3B3D847</accession>
<keyword evidence="14" id="KW-1185">Reference proteome</keyword>
<dbReference type="OMA" id="WIATRAP"/>
<keyword evidence="4" id="KW-0138">CF(0)</keyword>
<evidence type="ECO:0000256" key="10">
    <source>
        <dbReference type="SAM" id="MobiDB-lite"/>
    </source>
</evidence>
<dbReference type="OrthoDB" id="8921675at2759"/>
<proteinExistence type="inferred from homology"/>
<keyword evidence="11" id="KW-1133">Transmembrane helix</keyword>
<feature type="compositionally biased region" description="Polar residues" evidence="10">
    <location>
        <begin position="33"/>
        <end position="42"/>
    </location>
</feature>
<dbReference type="Pfam" id="PF10206">
    <property type="entry name" value="WRW"/>
    <property type="match status" value="1"/>
</dbReference>
<dbReference type="AlphaFoldDB" id="A0A3B3D847"/>
<sequence>MNSEVCPFCGKSYKRLKSHLPHCKASKPLKTPPANQDVTENPASDSRLASALSRSTPKGRTPTQTPSVATHLQSEKVKEVSSADVFSSSSQVSLSSSPPQMKKPVDHIKSSAPPQSSTASKPKKKSLRELIEAAKVEHFTKGLQEETKSPSKKSSVATKTKSIKAEDSMKGVSVALESAERKPKSVSKKKKSAAHKADIPNVYMKGNRVESKARDKFWMDGDGEMEDVSEMLLKPRKGHQVKVTLQDVKATLGRGNSRRELSKILSNTDDVDNQRSDKRLLNLQNQEDVESLTRVKPLNLGLTESKQTALKETPQQLHTFLATQQAPPSLLISSLNEAQRVHHLPDLLSTSPTLHPFSSPLLYPPAARSVCGRVEELQLKVWKEEAAEKLTEGAVTQRTLGQVRLRELPEWLASRTPTHPRGVIDMVQKGWQWYYGKYIDVKKGGVAGVGMLLVGYCVLSYIWSYPHTKLSRWRKYH</sequence>
<evidence type="ECO:0000313" key="12">
    <source>
        <dbReference type="EMBL" id="KAF6718133.1"/>
    </source>
</evidence>
<reference evidence="13" key="1">
    <citation type="submission" date="2025-05" db="UniProtKB">
        <authorList>
            <consortium name="Ensembl"/>
        </authorList>
    </citation>
    <scope>IDENTIFICATION</scope>
</reference>
<dbReference type="STRING" id="30732.ENSOMEP00000025669"/>
<keyword evidence="9" id="KW-0066">ATP synthesis</keyword>
<keyword evidence="5" id="KW-0375">Hydrogen ion transport</keyword>
<evidence type="ECO:0000313" key="13">
    <source>
        <dbReference type="Ensembl" id="ENSOMEP00000025669.1"/>
    </source>
</evidence>
<evidence type="ECO:0000313" key="14">
    <source>
        <dbReference type="Proteomes" id="UP000261560"/>
    </source>
</evidence>
<evidence type="ECO:0000256" key="7">
    <source>
        <dbReference type="ARBA" id="ARBA00023128"/>
    </source>
</evidence>
<evidence type="ECO:0000256" key="11">
    <source>
        <dbReference type="SAM" id="Phobius"/>
    </source>
</evidence>
<dbReference type="GO" id="GO:0042776">
    <property type="term" value="P:proton motive force-driven mitochondrial ATP synthesis"/>
    <property type="evidence" value="ECO:0007669"/>
    <property type="project" value="TreeGrafter"/>
</dbReference>
<evidence type="ECO:0000256" key="1">
    <source>
        <dbReference type="ARBA" id="ARBA00004325"/>
    </source>
</evidence>
<dbReference type="GO" id="GO:0031966">
    <property type="term" value="C:mitochondrial membrane"/>
    <property type="evidence" value="ECO:0007669"/>
    <property type="project" value="UniProtKB-SubCell"/>
</dbReference>
<comment type="similarity">
    <text evidence="2">Belongs to the ATPase F chain family.</text>
</comment>
<evidence type="ECO:0000256" key="9">
    <source>
        <dbReference type="ARBA" id="ARBA00023310"/>
    </source>
</evidence>